<dbReference type="AlphaFoldDB" id="A0A397PA83"/>
<gene>
    <name evidence="2" type="ORF">DFR49_0376</name>
</gene>
<evidence type="ECO:0000313" key="3">
    <source>
        <dbReference type="Proteomes" id="UP000266568"/>
    </source>
</evidence>
<organism evidence="2 3">
    <name type="scientific">Hephaestia caeni</name>
    <dbReference type="NCBI Taxonomy" id="645617"/>
    <lineage>
        <taxon>Bacteria</taxon>
        <taxon>Pseudomonadati</taxon>
        <taxon>Pseudomonadota</taxon>
        <taxon>Alphaproteobacteria</taxon>
        <taxon>Sphingomonadales</taxon>
        <taxon>Sphingomonadaceae</taxon>
        <taxon>Hephaestia</taxon>
    </lineage>
</organism>
<comment type="caution">
    <text evidence="2">The sequence shown here is derived from an EMBL/GenBank/DDBJ whole genome shotgun (WGS) entry which is preliminary data.</text>
</comment>
<dbReference type="OrthoDB" id="8724542at2"/>
<accession>A0A397PA83</accession>
<proteinExistence type="predicted"/>
<dbReference type="PANTHER" id="PTHR39600:SF1">
    <property type="entry name" value="PEPTIDASE INHIBITOR I78 FAMILY PROTEIN"/>
    <property type="match status" value="1"/>
</dbReference>
<dbReference type="PROSITE" id="PS51257">
    <property type="entry name" value="PROKAR_LIPOPROTEIN"/>
    <property type="match status" value="1"/>
</dbReference>
<keyword evidence="3" id="KW-1185">Reference proteome</keyword>
<evidence type="ECO:0000256" key="1">
    <source>
        <dbReference type="SAM" id="SignalP"/>
    </source>
</evidence>
<feature type="signal peptide" evidence="1">
    <location>
        <begin position="1"/>
        <end position="16"/>
    </location>
</feature>
<dbReference type="InterPro" id="IPR021719">
    <property type="entry name" value="Prot_inh_I78"/>
</dbReference>
<dbReference type="Proteomes" id="UP000266568">
    <property type="component" value="Unassembled WGS sequence"/>
</dbReference>
<name>A0A397PA83_9SPHN</name>
<evidence type="ECO:0000313" key="2">
    <source>
        <dbReference type="EMBL" id="RIA45848.1"/>
    </source>
</evidence>
<dbReference type="EMBL" id="QXDC01000002">
    <property type="protein sequence ID" value="RIA45848.1"/>
    <property type="molecule type" value="Genomic_DNA"/>
</dbReference>
<feature type="chain" id="PRO_5017376151" evidence="1">
    <location>
        <begin position="17"/>
        <end position="100"/>
    </location>
</feature>
<dbReference type="PANTHER" id="PTHR39600">
    <property type="entry name" value="PEPTIDASE INHIBITOR I78 FAMILY PROTEIN"/>
    <property type="match status" value="1"/>
</dbReference>
<sequence length="100" mass="10459">MTRMILLGAMALAACAQTPPPAEEPPVTNDNAGVACNADGLTDLVGQPAGADLGATALERSGARTLRWIQPNTAVTMDFRVDRLNIMLDDKNVVTSFTCG</sequence>
<dbReference type="Gene3D" id="3.30.10.10">
    <property type="entry name" value="Trypsin Inhibitor V, subunit A"/>
    <property type="match status" value="1"/>
</dbReference>
<dbReference type="Pfam" id="PF11720">
    <property type="entry name" value="Inhibitor_I78"/>
    <property type="match status" value="1"/>
</dbReference>
<protein>
    <submittedName>
        <fullName evidence="2">Peptidase inhibitor I78 family protein</fullName>
    </submittedName>
</protein>
<dbReference type="RefSeq" id="WP_119034335.1">
    <property type="nucleotide sequence ID" value="NZ_QXDC01000002.1"/>
</dbReference>
<keyword evidence="1" id="KW-0732">Signal</keyword>
<reference evidence="2 3" key="1">
    <citation type="submission" date="2018-08" db="EMBL/GenBank/DDBJ databases">
        <title>Genomic Encyclopedia of Type Strains, Phase IV (KMG-IV): sequencing the most valuable type-strain genomes for metagenomic binning, comparative biology and taxonomic classification.</title>
        <authorList>
            <person name="Goeker M."/>
        </authorList>
    </citation>
    <scope>NUCLEOTIDE SEQUENCE [LARGE SCALE GENOMIC DNA]</scope>
    <source>
        <strain evidence="2 3">DSM 25527</strain>
    </source>
</reference>